<accession>A0A9Q1DQ21</accession>
<dbReference type="PROSITE" id="PS50001">
    <property type="entry name" value="SH2"/>
    <property type="match status" value="1"/>
</dbReference>
<dbReference type="PRINTS" id="PR00401">
    <property type="entry name" value="SH2DOMAIN"/>
</dbReference>
<gene>
    <name evidence="7" type="ORF">COCON_G00082720</name>
</gene>
<dbReference type="InterPro" id="IPR000980">
    <property type="entry name" value="SH2"/>
</dbReference>
<evidence type="ECO:0000256" key="3">
    <source>
        <dbReference type="ARBA" id="ARBA00022999"/>
    </source>
</evidence>
<dbReference type="InterPro" id="IPR036860">
    <property type="entry name" value="SH2_dom_sf"/>
</dbReference>
<protein>
    <recommendedName>
        <fullName evidence="6">SH2 domain-containing protein</fullName>
    </recommendedName>
</protein>
<dbReference type="GO" id="GO:0050776">
    <property type="term" value="P:regulation of immune response"/>
    <property type="evidence" value="ECO:0007669"/>
    <property type="project" value="TreeGrafter"/>
</dbReference>
<dbReference type="Proteomes" id="UP001152803">
    <property type="component" value="Unassembled WGS sequence"/>
</dbReference>
<evidence type="ECO:0000256" key="5">
    <source>
        <dbReference type="PROSITE-ProRule" id="PRU00191"/>
    </source>
</evidence>
<evidence type="ECO:0000256" key="1">
    <source>
        <dbReference type="ARBA" id="ARBA00022588"/>
    </source>
</evidence>
<evidence type="ECO:0000256" key="4">
    <source>
        <dbReference type="ARBA" id="ARBA00023130"/>
    </source>
</evidence>
<keyword evidence="4" id="KW-1064">Adaptive immunity</keyword>
<keyword evidence="2" id="KW-0391">Immunity</keyword>
<evidence type="ECO:0000313" key="8">
    <source>
        <dbReference type="Proteomes" id="UP001152803"/>
    </source>
</evidence>
<organism evidence="7 8">
    <name type="scientific">Conger conger</name>
    <name type="common">Conger eel</name>
    <name type="synonym">Muraena conger</name>
    <dbReference type="NCBI Taxonomy" id="82655"/>
    <lineage>
        <taxon>Eukaryota</taxon>
        <taxon>Metazoa</taxon>
        <taxon>Chordata</taxon>
        <taxon>Craniata</taxon>
        <taxon>Vertebrata</taxon>
        <taxon>Euteleostomi</taxon>
        <taxon>Actinopterygii</taxon>
        <taxon>Neopterygii</taxon>
        <taxon>Teleostei</taxon>
        <taxon>Anguilliformes</taxon>
        <taxon>Congridae</taxon>
        <taxon>Conger</taxon>
    </lineage>
</organism>
<keyword evidence="1" id="KW-0399">Innate immunity</keyword>
<dbReference type="PANTHER" id="PTHR46051:SF1">
    <property type="entry name" value="INOSITOL POLYPHOSPHATE-RELATED PHOSPHATASE DOMAIN-CONTAINING PROTEIN"/>
    <property type="match status" value="1"/>
</dbReference>
<dbReference type="GO" id="GO:0009966">
    <property type="term" value="P:regulation of signal transduction"/>
    <property type="evidence" value="ECO:0007669"/>
    <property type="project" value="TreeGrafter"/>
</dbReference>
<comment type="caution">
    <text evidence="7">The sequence shown here is derived from an EMBL/GenBank/DDBJ whole genome shotgun (WGS) entry which is preliminary data.</text>
</comment>
<keyword evidence="8" id="KW-1185">Reference proteome</keyword>
<reference evidence="7" key="1">
    <citation type="journal article" date="2023" name="Science">
        <title>Genome structures resolve the early diversification of teleost fishes.</title>
        <authorList>
            <person name="Parey E."/>
            <person name="Louis A."/>
            <person name="Montfort J."/>
            <person name="Bouchez O."/>
            <person name="Roques C."/>
            <person name="Iampietro C."/>
            <person name="Lluch J."/>
            <person name="Castinel A."/>
            <person name="Donnadieu C."/>
            <person name="Desvignes T."/>
            <person name="Floi Bucao C."/>
            <person name="Jouanno E."/>
            <person name="Wen M."/>
            <person name="Mejri S."/>
            <person name="Dirks R."/>
            <person name="Jansen H."/>
            <person name="Henkel C."/>
            <person name="Chen W.J."/>
            <person name="Zahm M."/>
            <person name="Cabau C."/>
            <person name="Klopp C."/>
            <person name="Thompson A.W."/>
            <person name="Robinson-Rechavi M."/>
            <person name="Braasch I."/>
            <person name="Lecointre G."/>
            <person name="Bobe J."/>
            <person name="Postlethwait J.H."/>
            <person name="Berthelot C."/>
            <person name="Roest Crollius H."/>
            <person name="Guiguen Y."/>
        </authorList>
    </citation>
    <scope>NUCLEOTIDE SEQUENCE</scope>
    <source>
        <strain evidence="7">Concon-B</strain>
    </source>
</reference>
<evidence type="ECO:0000259" key="6">
    <source>
        <dbReference type="PROSITE" id="PS50001"/>
    </source>
</evidence>
<dbReference type="GO" id="GO:0002250">
    <property type="term" value="P:adaptive immune response"/>
    <property type="evidence" value="ECO:0007669"/>
    <property type="project" value="UniProtKB-KW"/>
</dbReference>
<dbReference type="PANTHER" id="PTHR46051">
    <property type="entry name" value="SH2 DOMAIN-CONTAINING PROTEIN"/>
    <property type="match status" value="1"/>
</dbReference>
<evidence type="ECO:0000313" key="7">
    <source>
        <dbReference type="EMBL" id="KAJ8276520.1"/>
    </source>
</evidence>
<dbReference type="SMART" id="SM00252">
    <property type="entry name" value="SH2"/>
    <property type="match status" value="1"/>
</dbReference>
<sequence>MESLSVYHGAISKDATMRLLSSVGKDGSFLIRNSETKPGVYCLCVLFKDCVYTYRLYQFPGGSWVAESTPGTQKRFFRNVKNLIAAFQKPDQGIAIPLLYPVNAENRSRQPNKR</sequence>
<evidence type="ECO:0000256" key="2">
    <source>
        <dbReference type="ARBA" id="ARBA00022859"/>
    </source>
</evidence>
<dbReference type="GO" id="GO:0045087">
    <property type="term" value="P:innate immune response"/>
    <property type="evidence" value="ECO:0007669"/>
    <property type="project" value="UniProtKB-KW"/>
</dbReference>
<dbReference type="SUPFAM" id="SSF55550">
    <property type="entry name" value="SH2 domain"/>
    <property type="match status" value="1"/>
</dbReference>
<proteinExistence type="predicted"/>
<dbReference type="Pfam" id="PF00017">
    <property type="entry name" value="SH2"/>
    <property type="match status" value="1"/>
</dbReference>
<dbReference type="EMBL" id="JAFJMO010000005">
    <property type="protein sequence ID" value="KAJ8276520.1"/>
    <property type="molecule type" value="Genomic_DNA"/>
</dbReference>
<dbReference type="OrthoDB" id="10053436at2759"/>
<name>A0A9Q1DQ21_CONCO</name>
<dbReference type="Gene3D" id="3.30.505.10">
    <property type="entry name" value="SH2 domain"/>
    <property type="match status" value="1"/>
</dbReference>
<feature type="domain" description="SH2" evidence="6">
    <location>
        <begin position="6"/>
        <end position="102"/>
    </location>
</feature>
<keyword evidence="3 5" id="KW-0727">SH2 domain</keyword>
<dbReference type="AlphaFoldDB" id="A0A9Q1DQ21"/>